<dbReference type="AlphaFoldDB" id="A0A174DRE7"/>
<feature type="transmembrane region" description="Helical" evidence="6">
    <location>
        <begin position="287"/>
        <end position="308"/>
    </location>
</feature>
<proteinExistence type="predicted"/>
<dbReference type="GO" id="GO:0005886">
    <property type="term" value="C:plasma membrane"/>
    <property type="evidence" value="ECO:0007669"/>
    <property type="project" value="UniProtKB-SubCell"/>
</dbReference>
<protein>
    <recommendedName>
        <fullName evidence="7">ABC-2 type transporter transmembrane domain-containing protein</fullName>
    </recommendedName>
</protein>
<reference evidence="8 9" key="1">
    <citation type="submission" date="2016-06" db="EMBL/GenBank/DDBJ databases">
        <authorList>
            <person name="Kjaerup R.B."/>
            <person name="Dalgaard T.S."/>
            <person name="Juul-Madsen H.R."/>
        </authorList>
    </citation>
    <scope>NUCLEOTIDE SEQUENCE [LARGE SCALE GENOMIC DNA]</scope>
    <source>
        <strain evidence="8 9">373-A1</strain>
    </source>
</reference>
<feature type="domain" description="ABC-2 type transporter transmembrane" evidence="7">
    <location>
        <begin position="18"/>
        <end position="360"/>
    </location>
</feature>
<evidence type="ECO:0000313" key="8">
    <source>
        <dbReference type="EMBL" id="OBY11484.1"/>
    </source>
</evidence>
<dbReference type="Pfam" id="PF12698">
    <property type="entry name" value="ABC2_membrane_3"/>
    <property type="match status" value="1"/>
</dbReference>
<keyword evidence="5 6" id="KW-0472">Membrane</keyword>
<feature type="transmembrane region" description="Helical" evidence="6">
    <location>
        <begin position="18"/>
        <end position="37"/>
    </location>
</feature>
<feature type="transmembrane region" description="Helical" evidence="6">
    <location>
        <begin position="342"/>
        <end position="366"/>
    </location>
</feature>
<keyword evidence="2" id="KW-1003">Cell membrane</keyword>
<gene>
    <name evidence="8" type="ORF">CP373A1_05910</name>
</gene>
<dbReference type="OrthoDB" id="1864035at2"/>
<evidence type="ECO:0000259" key="7">
    <source>
        <dbReference type="Pfam" id="PF12698"/>
    </source>
</evidence>
<organism evidence="8 9">
    <name type="scientific">Clostridium paraputrificum</name>
    <dbReference type="NCBI Taxonomy" id="29363"/>
    <lineage>
        <taxon>Bacteria</taxon>
        <taxon>Bacillati</taxon>
        <taxon>Bacillota</taxon>
        <taxon>Clostridia</taxon>
        <taxon>Eubacteriales</taxon>
        <taxon>Clostridiaceae</taxon>
        <taxon>Clostridium</taxon>
    </lineage>
</organism>
<evidence type="ECO:0000313" key="9">
    <source>
        <dbReference type="Proteomes" id="UP000092714"/>
    </source>
</evidence>
<dbReference type="PANTHER" id="PTHR30294">
    <property type="entry name" value="MEMBRANE COMPONENT OF ABC TRANSPORTER YHHJ-RELATED"/>
    <property type="match status" value="1"/>
</dbReference>
<keyword evidence="4 6" id="KW-1133">Transmembrane helix</keyword>
<evidence type="ECO:0000256" key="2">
    <source>
        <dbReference type="ARBA" id="ARBA00022475"/>
    </source>
</evidence>
<dbReference type="GO" id="GO:0140359">
    <property type="term" value="F:ABC-type transporter activity"/>
    <property type="evidence" value="ECO:0007669"/>
    <property type="project" value="InterPro"/>
</dbReference>
<dbReference type="PANTHER" id="PTHR30294:SF29">
    <property type="entry name" value="MULTIDRUG ABC TRANSPORTER PERMEASE YBHS-RELATED"/>
    <property type="match status" value="1"/>
</dbReference>
<evidence type="ECO:0000256" key="4">
    <source>
        <dbReference type="ARBA" id="ARBA00022989"/>
    </source>
</evidence>
<feature type="transmembrane region" description="Helical" evidence="6">
    <location>
        <begin position="257"/>
        <end position="280"/>
    </location>
</feature>
<dbReference type="RefSeq" id="WP_055184202.1">
    <property type="nucleotide sequence ID" value="NZ_CABJAZ010000002.1"/>
</dbReference>
<dbReference type="eggNOG" id="COG0842">
    <property type="taxonomic scope" value="Bacteria"/>
</dbReference>
<dbReference type="InterPro" id="IPR013525">
    <property type="entry name" value="ABC2_TM"/>
</dbReference>
<feature type="transmembrane region" description="Helical" evidence="6">
    <location>
        <begin position="221"/>
        <end position="245"/>
    </location>
</feature>
<evidence type="ECO:0000256" key="1">
    <source>
        <dbReference type="ARBA" id="ARBA00004651"/>
    </source>
</evidence>
<feature type="transmembrane region" description="Helical" evidence="6">
    <location>
        <begin position="177"/>
        <end position="200"/>
    </location>
</feature>
<evidence type="ECO:0000256" key="6">
    <source>
        <dbReference type="SAM" id="Phobius"/>
    </source>
</evidence>
<dbReference type="Proteomes" id="UP000092714">
    <property type="component" value="Unassembled WGS sequence"/>
</dbReference>
<comment type="caution">
    <text evidence="8">The sequence shown here is derived from an EMBL/GenBank/DDBJ whole genome shotgun (WGS) entry which is preliminary data.</text>
</comment>
<keyword evidence="9" id="KW-1185">Reference proteome</keyword>
<accession>A0A174DRE7</accession>
<name>A0A174DRE7_9CLOT</name>
<sequence>MFHVIVEGLKFNLRQRKWVIFNALFPIFLMVLLGVMLSDTNSINSENEVINICYYNESGKYEIINEIKDNVFNYDDFSIKEVSSVEEGKAKVENEREIFLLIKEESIETYYSEKRVSEGATVLSYLKSFSDTYASINELYMVDVDKAAEIISSEEFLNDSIDVKFIKEEDAPNSYQYYGIVELTMMMLYVTLFPIGLLGLEKSSGIKDRIILTGLSDFKYFVGRIISSLILSIIIITPGFLFSLFKLKSNWGENPLITFMYVLATALMMVTLGTFVGYAVKQRDRASLFIQGLIIPVFSFLGGSYISLPLEMDGIFNLVTNISPLRWLNKGIFKAAYEGNFYYLNVSLVISITVTIILFCCLYICIRREKREV</sequence>
<evidence type="ECO:0000256" key="3">
    <source>
        <dbReference type="ARBA" id="ARBA00022692"/>
    </source>
</evidence>
<dbReference type="InterPro" id="IPR051449">
    <property type="entry name" value="ABC-2_transporter_component"/>
</dbReference>
<comment type="subcellular location">
    <subcellularLocation>
        <location evidence="1">Cell membrane</location>
        <topology evidence="1">Multi-pass membrane protein</topology>
    </subcellularLocation>
</comment>
<dbReference type="EMBL" id="MAPZ01000014">
    <property type="protein sequence ID" value="OBY11484.1"/>
    <property type="molecule type" value="Genomic_DNA"/>
</dbReference>
<evidence type="ECO:0000256" key="5">
    <source>
        <dbReference type="ARBA" id="ARBA00023136"/>
    </source>
</evidence>
<keyword evidence="3 6" id="KW-0812">Transmembrane</keyword>